<accession>A0A7C3MEG2</accession>
<dbReference type="EMBL" id="DTLB01000005">
    <property type="protein sequence ID" value="HFW31536.1"/>
    <property type="molecule type" value="Genomic_DNA"/>
</dbReference>
<protein>
    <submittedName>
        <fullName evidence="2">Uncharacterized protein</fullName>
    </submittedName>
</protein>
<organism evidence="2">
    <name type="scientific">Archaeoglobus fulgidus</name>
    <dbReference type="NCBI Taxonomy" id="2234"/>
    <lineage>
        <taxon>Archaea</taxon>
        <taxon>Methanobacteriati</taxon>
        <taxon>Methanobacteriota</taxon>
        <taxon>Archaeoglobi</taxon>
        <taxon>Archaeoglobales</taxon>
        <taxon>Archaeoglobaceae</taxon>
        <taxon>Archaeoglobus</taxon>
    </lineage>
</organism>
<gene>
    <name evidence="1" type="ORF">ENN70_05085</name>
    <name evidence="2" type="ORF">ENW66_01075</name>
</gene>
<name>A0A7C3MEG2_ARCFL</name>
<comment type="caution">
    <text evidence="2">The sequence shown here is derived from an EMBL/GenBank/DDBJ whole genome shotgun (WGS) entry which is preliminary data.</text>
</comment>
<dbReference type="AlphaFoldDB" id="A0A7C3MEG2"/>
<dbReference type="EMBL" id="DSCQ01000065">
    <property type="protein sequence ID" value="HET21451.1"/>
    <property type="molecule type" value="Genomic_DNA"/>
</dbReference>
<evidence type="ECO:0000313" key="2">
    <source>
        <dbReference type="EMBL" id="HFW31536.1"/>
    </source>
</evidence>
<sequence>MLQPVEANLVRLAVVTRRTKALVILNSENFHYRVVDCSRKHFCKVYVSKNCPPYCPVIVAAKDFVSGRREPKAEVSVLD</sequence>
<proteinExistence type="predicted"/>
<evidence type="ECO:0000313" key="1">
    <source>
        <dbReference type="EMBL" id="HET21451.1"/>
    </source>
</evidence>
<reference evidence="2" key="1">
    <citation type="journal article" date="2020" name="mSystems">
        <title>Genome- and Community-Level Interaction Insights into Carbon Utilization and Element Cycling Functions of Hydrothermarchaeota in Hydrothermal Sediment.</title>
        <authorList>
            <person name="Zhou Z."/>
            <person name="Liu Y."/>
            <person name="Xu W."/>
            <person name="Pan J."/>
            <person name="Luo Z.H."/>
            <person name="Li M."/>
        </authorList>
    </citation>
    <scope>NUCLEOTIDE SEQUENCE [LARGE SCALE GENOMIC DNA]</scope>
    <source>
        <strain evidence="1">SpSt-12</strain>
        <strain evidence="2">SpSt-87</strain>
    </source>
</reference>